<keyword evidence="3" id="KW-1185">Reference proteome</keyword>
<evidence type="ECO:0000313" key="2">
    <source>
        <dbReference type="EMBL" id="SDX84645.1"/>
    </source>
</evidence>
<keyword evidence="1" id="KW-1133">Transmembrane helix</keyword>
<feature type="transmembrane region" description="Helical" evidence="1">
    <location>
        <begin position="12"/>
        <end position="30"/>
    </location>
</feature>
<protein>
    <submittedName>
        <fullName evidence="2">Uncharacterized protein</fullName>
    </submittedName>
</protein>
<organism evidence="2 3">
    <name type="scientific">Saccharopolyspora shandongensis</name>
    <dbReference type="NCBI Taxonomy" id="418495"/>
    <lineage>
        <taxon>Bacteria</taxon>
        <taxon>Bacillati</taxon>
        <taxon>Actinomycetota</taxon>
        <taxon>Actinomycetes</taxon>
        <taxon>Pseudonocardiales</taxon>
        <taxon>Pseudonocardiaceae</taxon>
        <taxon>Saccharopolyspora</taxon>
    </lineage>
</organism>
<name>A0A1H3F177_9PSEU</name>
<dbReference type="OrthoDB" id="9866524at2"/>
<accession>A0A1H3F177</accession>
<evidence type="ECO:0000256" key="1">
    <source>
        <dbReference type="SAM" id="Phobius"/>
    </source>
</evidence>
<dbReference type="Proteomes" id="UP000199529">
    <property type="component" value="Unassembled WGS sequence"/>
</dbReference>
<gene>
    <name evidence="2" type="ORF">SAMN05216215_101620</name>
</gene>
<dbReference type="RefSeq" id="WP_093266971.1">
    <property type="nucleotide sequence ID" value="NZ_FNOK01000016.1"/>
</dbReference>
<keyword evidence="1" id="KW-0472">Membrane</keyword>
<dbReference type="AlphaFoldDB" id="A0A1H3F177"/>
<dbReference type="EMBL" id="FNOK01000016">
    <property type="protein sequence ID" value="SDX84645.1"/>
    <property type="molecule type" value="Genomic_DNA"/>
</dbReference>
<evidence type="ECO:0000313" key="3">
    <source>
        <dbReference type="Proteomes" id="UP000199529"/>
    </source>
</evidence>
<reference evidence="3" key="1">
    <citation type="submission" date="2016-10" db="EMBL/GenBank/DDBJ databases">
        <authorList>
            <person name="Varghese N."/>
            <person name="Submissions S."/>
        </authorList>
    </citation>
    <scope>NUCLEOTIDE SEQUENCE [LARGE SCALE GENOMIC DNA]</scope>
    <source>
        <strain evidence="3">CGMCC 4.3530</strain>
    </source>
</reference>
<proteinExistence type="predicted"/>
<sequence>MILLNLIQNPVGYLAVLGAFAVVAGALAVMPIRGGTGQHAGAGPGEVMVWQLSEALEAERTARIAAVSVETADDPLEEEIRWPEEPVAEYVGRHRLWWDIDVHPQPPIDIWLGSRFPWSGPVRTFCCHSNTKYARAPSGGRGR</sequence>
<dbReference type="STRING" id="418495.SAMN05216215_101620"/>
<keyword evidence="1" id="KW-0812">Transmembrane</keyword>